<evidence type="ECO:0000313" key="1">
    <source>
        <dbReference type="EMBL" id="KAJ3804168.1"/>
    </source>
</evidence>
<protein>
    <submittedName>
        <fullName evidence="1">Uncharacterized protein</fullName>
    </submittedName>
</protein>
<dbReference type="EMBL" id="MU796238">
    <property type="protein sequence ID" value="KAJ3804168.1"/>
    <property type="molecule type" value="Genomic_DNA"/>
</dbReference>
<comment type="caution">
    <text evidence="1">The sequence shown here is derived from an EMBL/GenBank/DDBJ whole genome shotgun (WGS) entry which is preliminary data.</text>
</comment>
<accession>A0ACC1THV3</accession>
<sequence>MSLASTSSTLSTSYAHLPYIWTNHQRQAYSQLPVKYNPDIPLPDALACFDPVSDACHYYTDQACLQFADRKRLPTFDLEKNEYVQWDCKWAGLNKMMVALESDQVDPPLCHHILNNYTSLFHEPDNWTSHGALFNVGKLRCVSSNDGKGHSLFTEEAARDRRLTDIEVVKSILESAKDGEFLHNPRAHPAFNVSGGEGHLPECSENFVGPNSEVIAFNHTGHLRVMTYHVLLIKSNTSLLLLILGLSMPLQKQGLGDHQMDTQI</sequence>
<dbReference type="Proteomes" id="UP001163835">
    <property type="component" value="Unassembled WGS sequence"/>
</dbReference>
<reference evidence="1" key="1">
    <citation type="submission" date="2022-09" db="EMBL/GenBank/DDBJ databases">
        <title>A Global Phylogenomic Analysis of the Shiitake Genus Lentinula.</title>
        <authorList>
            <consortium name="DOE Joint Genome Institute"/>
            <person name="Sierra-Patev S."/>
            <person name="Min B."/>
            <person name="Naranjo-Ortiz M."/>
            <person name="Looney B."/>
            <person name="Konkel Z."/>
            <person name="Slot J.C."/>
            <person name="Sakamoto Y."/>
            <person name="Steenwyk J.L."/>
            <person name="Rokas A."/>
            <person name="Carro J."/>
            <person name="Camarero S."/>
            <person name="Ferreira P."/>
            <person name="Molpeceres G."/>
            <person name="Ruiz-Duenas F.J."/>
            <person name="Serrano A."/>
            <person name="Henrissat B."/>
            <person name="Drula E."/>
            <person name="Hughes K.W."/>
            <person name="Mata J.L."/>
            <person name="Ishikawa N.K."/>
            <person name="Vargas-Isla R."/>
            <person name="Ushijima S."/>
            <person name="Smith C.A."/>
            <person name="Ahrendt S."/>
            <person name="Andreopoulos W."/>
            <person name="He G."/>
            <person name="Labutti K."/>
            <person name="Lipzen A."/>
            <person name="Ng V."/>
            <person name="Riley R."/>
            <person name="Sandor L."/>
            <person name="Barry K."/>
            <person name="Martinez A.T."/>
            <person name="Xiao Y."/>
            <person name="Gibbons J.G."/>
            <person name="Terashima K."/>
            <person name="Grigoriev I.V."/>
            <person name="Hibbett D.S."/>
        </authorList>
    </citation>
    <scope>NUCLEOTIDE SEQUENCE</scope>
    <source>
        <strain evidence="1">TMI1499</strain>
    </source>
</reference>
<organism evidence="1 2">
    <name type="scientific">Lentinula aff. lateritia</name>
    <dbReference type="NCBI Taxonomy" id="2804960"/>
    <lineage>
        <taxon>Eukaryota</taxon>
        <taxon>Fungi</taxon>
        <taxon>Dikarya</taxon>
        <taxon>Basidiomycota</taxon>
        <taxon>Agaricomycotina</taxon>
        <taxon>Agaricomycetes</taxon>
        <taxon>Agaricomycetidae</taxon>
        <taxon>Agaricales</taxon>
        <taxon>Marasmiineae</taxon>
        <taxon>Omphalotaceae</taxon>
        <taxon>Lentinula</taxon>
    </lineage>
</organism>
<name>A0ACC1THV3_9AGAR</name>
<evidence type="ECO:0000313" key="2">
    <source>
        <dbReference type="Proteomes" id="UP001163835"/>
    </source>
</evidence>
<keyword evidence="2" id="KW-1185">Reference proteome</keyword>
<proteinExistence type="predicted"/>
<gene>
    <name evidence="1" type="ORF">F5876DRAFT_70860</name>
</gene>